<accession>A9BKE3</accession>
<comment type="similarity">
    <text evidence="1">Belongs to the universal ribosomal protein uL30 family.</text>
</comment>
<dbReference type="GO" id="GO:0000463">
    <property type="term" value="P:maturation of LSU-rRNA from tricistronic rRNA transcript (SSU-rRNA, 5.8S rRNA, LSU-rRNA)"/>
    <property type="evidence" value="ECO:0007669"/>
    <property type="project" value="TreeGrafter"/>
</dbReference>
<dbReference type="AlphaFoldDB" id="A9BKE3"/>
<dbReference type="GO" id="GO:0022625">
    <property type="term" value="C:cytosolic large ribosomal subunit"/>
    <property type="evidence" value="ECO:0007669"/>
    <property type="project" value="TreeGrafter"/>
</dbReference>
<sequence length="247" mass="28814">MYIEAYVPKGIEKKKKFIETLTNENNKLKIKEKNNNIRSKKYRLTQSEKYIKENIKRKKSFIEENRLAKKKNKFIIPAKAKIFFVIRIRGINGVSPRAKKILELLRLNQINSGVFLKVNSSTNQMLKKIEPFVAYGYPSLKNIKNLIKKRGFGKIGKRGSWQRKNLSENGIIEQGLSNIGVFNLEEIIHEIYNCGTRFREINNFLWPFKLKSPKKGYSNIGKNKHFVEGGAYGNWEESINNLILKMN</sequence>
<reference evidence="6" key="2">
    <citation type="submission" date="2021-01" db="EMBL/GenBank/DDBJ databases">
        <authorList>
            <person name="Corre E."/>
            <person name="Pelletier E."/>
            <person name="Niang G."/>
            <person name="Scheremetjew M."/>
            <person name="Finn R."/>
            <person name="Kale V."/>
            <person name="Holt S."/>
            <person name="Cochrane G."/>
            <person name="Meng A."/>
            <person name="Brown T."/>
            <person name="Cohen L."/>
        </authorList>
    </citation>
    <scope>NUCLEOTIDE SEQUENCE</scope>
    <source>
        <strain evidence="6">CCMP441</strain>
    </source>
</reference>
<dbReference type="EMBL" id="CP000881">
    <property type="protein sequence ID" value="ABW97976.1"/>
    <property type="molecule type" value="Genomic_DNA"/>
</dbReference>
<dbReference type="SUPFAM" id="SSF55129">
    <property type="entry name" value="Ribosomal protein L30p/L7e"/>
    <property type="match status" value="1"/>
</dbReference>
<dbReference type="InterPro" id="IPR005998">
    <property type="entry name" value="Ribosomal_uL30_euk"/>
</dbReference>
<dbReference type="InterPro" id="IPR018038">
    <property type="entry name" value="Ribosomal_uL30_CS"/>
</dbReference>
<dbReference type="EMBL" id="HBFK01022112">
    <property type="protein sequence ID" value="CAD8747177.1"/>
    <property type="molecule type" value="Transcribed_RNA"/>
</dbReference>
<geneLocation type="nucleomorph" evidence="5"/>
<dbReference type="Proteomes" id="UP000243127">
    <property type="component" value="Nucleomorph 1"/>
</dbReference>
<evidence type="ECO:0000256" key="1">
    <source>
        <dbReference type="ARBA" id="ARBA00007594"/>
    </source>
</evidence>
<keyword evidence="5" id="KW-0542">Nucleomorph</keyword>
<feature type="domain" description="Large ribosomal subunit protein uL30-like ferredoxin-like fold" evidence="4">
    <location>
        <begin position="83"/>
        <end position="133"/>
    </location>
</feature>
<name>A9BKE3_HEMAN</name>
<dbReference type="CDD" id="cd01657">
    <property type="entry name" value="Ribosomal_L7_archeal_euk"/>
    <property type="match status" value="1"/>
</dbReference>
<dbReference type="PANTHER" id="PTHR11524">
    <property type="entry name" value="60S RIBOSOMAL PROTEIN L7"/>
    <property type="match status" value="1"/>
</dbReference>
<evidence type="ECO:0000256" key="2">
    <source>
        <dbReference type="ARBA" id="ARBA00022980"/>
    </source>
</evidence>
<protein>
    <submittedName>
        <fullName evidence="5">Rpl7</fullName>
    </submittedName>
</protein>
<evidence type="ECO:0000313" key="5">
    <source>
        <dbReference type="EMBL" id="ABW97976.1"/>
    </source>
</evidence>
<dbReference type="InterPro" id="IPR039699">
    <property type="entry name" value="Ribosomal_uL30"/>
</dbReference>
<evidence type="ECO:0000313" key="7">
    <source>
        <dbReference type="Proteomes" id="UP000243127"/>
    </source>
</evidence>
<dbReference type="GeneID" id="5739799"/>
<evidence type="ECO:0000256" key="3">
    <source>
        <dbReference type="ARBA" id="ARBA00023274"/>
    </source>
</evidence>
<dbReference type="RefSeq" id="XP_001712301.1">
    <property type="nucleotide sequence ID" value="XM_001712249.1"/>
</dbReference>
<gene>
    <name evidence="5" type="ORF">HAN_1g138</name>
    <name evidence="6" type="ORF">HAND1043_LOCUS13674</name>
</gene>
<dbReference type="Gene3D" id="3.30.1390.20">
    <property type="entry name" value="Ribosomal protein L30, ferredoxin-like fold domain"/>
    <property type="match status" value="1"/>
</dbReference>
<keyword evidence="3" id="KW-0687">Ribonucleoprotein</keyword>
<dbReference type="Pfam" id="PF00327">
    <property type="entry name" value="Ribosomal_L30"/>
    <property type="match status" value="1"/>
</dbReference>
<dbReference type="InterPro" id="IPR035808">
    <property type="entry name" value="Ribosomal_uL30_euk_arc"/>
</dbReference>
<dbReference type="NCBIfam" id="TIGR01310">
    <property type="entry name" value="uL30_euk"/>
    <property type="match status" value="1"/>
</dbReference>
<dbReference type="InterPro" id="IPR036919">
    <property type="entry name" value="Ribo_uL30_ferredoxin-like_sf"/>
</dbReference>
<proteinExistence type="inferred from homology"/>
<organism evidence="5 7">
    <name type="scientific">Hemiselmis andersenii</name>
    <name type="common">Cryptophyte alga</name>
    <dbReference type="NCBI Taxonomy" id="464988"/>
    <lineage>
        <taxon>Eukaryota</taxon>
        <taxon>Cryptophyceae</taxon>
        <taxon>Cryptomonadales</taxon>
        <taxon>Hemiselmidaceae</taxon>
        <taxon>Hemiselmis</taxon>
    </lineage>
</organism>
<dbReference type="GO" id="GO:0003723">
    <property type="term" value="F:RNA binding"/>
    <property type="evidence" value="ECO:0007669"/>
    <property type="project" value="InterPro"/>
</dbReference>
<reference evidence="5 7" key="1">
    <citation type="journal article" date="2007" name="Proc. Natl. Acad. Sci. U.S.A.">
        <title>Nucleomorph genome of Hemiselmis andersenii reveals complete intron loss and compaction as a driver of protein structure and function.</title>
        <authorList>
            <person name="Lane C.E."/>
            <person name="van den Heuvel K."/>
            <person name="Kozera C."/>
            <person name="Curtis B.A."/>
            <person name="Parsons B.J."/>
            <person name="Bowman S."/>
            <person name="Archibald J.M."/>
        </authorList>
    </citation>
    <scope>NUCLEOTIDE SEQUENCE [LARGE SCALE GENOMIC DNA]</scope>
    <source>
        <strain evidence="5 7">CCMP644</strain>
    </source>
</reference>
<dbReference type="FunFam" id="3.30.1390.20:FF:000004">
    <property type="entry name" value="60S ribosomal protein L7"/>
    <property type="match status" value="1"/>
</dbReference>
<dbReference type="GO" id="GO:0003735">
    <property type="term" value="F:structural constituent of ribosome"/>
    <property type="evidence" value="ECO:0007669"/>
    <property type="project" value="TreeGrafter"/>
</dbReference>
<keyword evidence="2" id="KW-0689">Ribosomal protein</keyword>
<dbReference type="InterPro" id="IPR016082">
    <property type="entry name" value="Ribosomal_uL30_ferredoxin-like"/>
</dbReference>
<dbReference type="PROSITE" id="PS00634">
    <property type="entry name" value="RIBOSOMAL_L30"/>
    <property type="match status" value="1"/>
</dbReference>
<evidence type="ECO:0000313" key="6">
    <source>
        <dbReference type="EMBL" id="CAD8747177.1"/>
    </source>
</evidence>
<evidence type="ECO:0000259" key="4">
    <source>
        <dbReference type="Pfam" id="PF00327"/>
    </source>
</evidence>
<dbReference type="PANTHER" id="PTHR11524:SF16">
    <property type="entry name" value="LARGE RIBOSOMAL SUBUNIT PROTEIN UL30"/>
    <property type="match status" value="1"/>
</dbReference>